<protein>
    <submittedName>
        <fullName evidence="1">Uncharacterized protein</fullName>
    </submittedName>
</protein>
<reference evidence="1" key="1">
    <citation type="submission" date="2018-11" db="EMBL/GenBank/DDBJ databases">
        <title>The sequence and de novo assembly of Larimichthys crocea genome using PacBio and Hi-C technologies.</title>
        <authorList>
            <person name="Xu P."/>
            <person name="Chen B."/>
            <person name="Zhou Z."/>
            <person name="Ke Q."/>
            <person name="Wu Y."/>
            <person name="Bai H."/>
            <person name="Pu F."/>
        </authorList>
    </citation>
    <scope>NUCLEOTIDE SEQUENCE</scope>
    <source>
        <tissue evidence="1">Muscle</tissue>
    </source>
</reference>
<organism evidence="1 2">
    <name type="scientific">Larimichthys crocea</name>
    <name type="common">Large yellow croaker</name>
    <name type="synonym">Pseudosciaena crocea</name>
    <dbReference type="NCBI Taxonomy" id="215358"/>
    <lineage>
        <taxon>Eukaryota</taxon>
        <taxon>Metazoa</taxon>
        <taxon>Chordata</taxon>
        <taxon>Craniata</taxon>
        <taxon>Vertebrata</taxon>
        <taxon>Euteleostomi</taxon>
        <taxon>Actinopterygii</taxon>
        <taxon>Neopterygii</taxon>
        <taxon>Teleostei</taxon>
        <taxon>Neoteleostei</taxon>
        <taxon>Acanthomorphata</taxon>
        <taxon>Eupercaria</taxon>
        <taxon>Sciaenidae</taxon>
        <taxon>Larimichthys</taxon>
    </lineage>
</organism>
<gene>
    <name evidence="1" type="ORF">E3U43_022750</name>
</gene>
<proteinExistence type="predicted"/>
<comment type="caution">
    <text evidence="1">The sequence shown here is derived from an EMBL/GenBank/DDBJ whole genome shotgun (WGS) entry which is preliminary data.</text>
</comment>
<dbReference type="EMBL" id="CM011683">
    <property type="protein sequence ID" value="TMS14270.1"/>
    <property type="molecule type" value="Genomic_DNA"/>
</dbReference>
<name>A0ACD3R4F6_LARCR</name>
<dbReference type="Proteomes" id="UP000793456">
    <property type="component" value="Chromosome X"/>
</dbReference>
<evidence type="ECO:0000313" key="2">
    <source>
        <dbReference type="Proteomes" id="UP000793456"/>
    </source>
</evidence>
<evidence type="ECO:0000313" key="1">
    <source>
        <dbReference type="EMBL" id="TMS14270.1"/>
    </source>
</evidence>
<accession>A0ACD3R4F6</accession>
<sequence>MKAALSFPSCFFFSCLRHSPGDTTCERSGSSLSLQTQELYSASSKPQPLCRMSEGNVTVLPFGPSSLDLSRQEQRTLTRLYSQNGGYHLRILLDGTVNGGRQENDPYDILRIKAVSVGVVVIKGEMTGRYLAMNKKGRLYGSQALNDECYFLEKYEENHYNTYCSQKYNWYVGLKRNGQPKAGPDTHQGQKAVFFLPRPAGNMPPYEAAQHTHTHKPGWPLACRAVQGRKGIIHCKLNKDWLPLGVP</sequence>
<keyword evidence="2" id="KW-1185">Reference proteome</keyword>